<name>A0A9E6PKA7_9PSED</name>
<dbReference type="KEGG" id="pvw:HU752_028355"/>
<organism evidence="2 3">
    <name type="scientific">Pseudomonas vanderleydeniana</name>
    <dbReference type="NCBI Taxonomy" id="2745495"/>
    <lineage>
        <taxon>Bacteria</taxon>
        <taxon>Pseudomonadati</taxon>
        <taxon>Pseudomonadota</taxon>
        <taxon>Gammaproteobacteria</taxon>
        <taxon>Pseudomonadales</taxon>
        <taxon>Pseudomonadaceae</taxon>
        <taxon>Pseudomonas</taxon>
    </lineage>
</organism>
<keyword evidence="3" id="KW-1185">Reference proteome</keyword>
<dbReference type="SUPFAM" id="SSF56300">
    <property type="entry name" value="Metallo-dependent phosphatases"/>
    <property type="match status" value="1"/>
</dbReference>
<evidence type="ECO:0000259" key="1">
    <source>
        <dbReference type="Pfam" id="PF00149"/>
    </source>
</evidence>
<dbReference type="Proteomes" id="UP000634530">
    <property type="component" value="Chromosome"/>
</dbReference>
<dbReference type="GO" id="GO:0005737">
    <property type="term" value="C:cytoplasm"/>
    <property type="evidence" value="ECO:0007669"/>
    <property type="project" value="TreeGrafter"/>
</dbReference>
<dbReference type="PANTHER" id="PTHR42850">
    <property type="entry name" value="METALLOPHOSPHOESTERASE"/>
    <property type="match status" value="1"/>
</dbReference>
<dbReference type="GO" id="GO:0016791">
    <property type="term" value="F:phosphatase activity"/>
    <property type="evidence" value="ECO:0007669"/>
    <property type="project" value="TreeGrafter"/>
</dbReference>
<gene>
    <name evidence="2" type="ORF">HU752_028355</name>
</gene>
<dbReference type="InterPro" id="IPR050126">
    <property type="entry name" value="Ap4A_hydrolase"/>
</dbReference>
<proteinExistence type="predicted"/>
<evidence type="ECO:0000313" key="2">
    <source>
        <dbReference type="EMBL" id="QXI27766.1"/>
    </source>
</evidence>
<sequence length="232" mass="25651">MAGFAHYPLNARGRDFAVGDIHGHFTRLQAALDRLDFDPARDRLFSVGDLVDRGPQSELALEWLARPWFAAVQGNHEALAIQYAQGLLPDPEMYRASGGGWFIDSSPQDQRLFADRFARLPIALEVETRLGPVGIVHADSPFASWSALREYLLGGVQADIAVEEVCQWSRSRVRNHDASGIREVRAVMVGHTTQRQPTVLGNVYHIDTGGWGNGCFTLVELDSLGFVRPDAN</sequence>
<dbReference type="GO" id="GO:0110154">
    <property type="term" value="P:RNA decapping"/>
    <property type="evidence" value="ECO:0007669"/>
    <property type="project" value="TreeGrafter"/>
</dbReference>
<dbReference type="Gene3D" id="3.60.21.10">
    <property type="match status" value="1"/>
</dbReference>
<dbReference type="AlphaFoldDB" id="A0A9E6PKA7"/>
<dbReference type="EMBL" id="CP077093">
    <property type="protein sequence ID" value="QXI27766.1"/>
    <property type="molecule type" value="Genomic_DNA"/>
</dbReference>
<dbReference type="InterPro" id="IPR004843">
    <property type="entry name" value="Calcineurin-like_PHP"/>
</dbReference>
<reference evidence="2 3" key="2">
    <citation type="journal article" date="2021" name="Microorganisms">
        <title>The Ever-Expanding Pseudomonas Genus: Description of 43 New Species and Partition of the Pseudomonas putida Group.</title>
        <authorList>
            <person name="Girard L."/>
            <person name="Lood C."/>
            <person name="Hofte M."/>
            <person name="Vandamme P."/>
            <person name="Rokni-Zadeh H."/>
            <person name="van Noort V."/>
            <person name="Lavigne R."/>
            <person name="De Mot R."/>
        </authorList>
    </citation>
    <scope>NUCLEOTIDE SEQUENCE [LARGE SCALE GENOMIC DNA]</scope>
    <source>
        <strain evidence="2 3">RW8P3</strain>
    </source>
</reference>
<dbReference type="PANTHER" id="PTHR42850:SF11">
    <property type="entry name" value="BIS(5'-NUCLEOSYL)-TETRAPHOSPHATASE [SYMMETRICAL]"/>
    <property type="match status" value="1"/>
</dbReference>
<feature type="domain" description="Calcineurin-like phosphoesterase" evidence="1">
    <location>
        <begin position="17"/>
        <end position="139"/>
    </location>
</feature>
<dbReference type="GO" id="GO:0008803">
    <property type="term" value="F:bis(5'-nucleosyl)-tetraphosphatase (symmetrical) activity"/>
    <property type="evidence" value="ECO:0007669"/>
    <property type="project" value="TreeGrafter"/>
</dbReference>
<accession>A0A9E6PKA7</accession>
<protein>
    <submittedName>
        <fullName evidence="2">Metallophosphoesterase</fullName>
    </submittedName>
</protein>
<evidence type="ECO:0000313" key="3">
    <source>
        <dbReference type="Proteomes" id="UP000634530"/>
    </source>
</evidence>
<dbReference type="RefSeq" id="WP_186678739.1">
    <property type="nucleotide sequence ID" value="NZ_CP077093.1"/>
</dbReference>
<dbReference type="InterPro" id="IPR029052">
    <property type="entry name" value="Metallo-depent_PP-like"/>
</dbReference>
<dbReference type="Pfam" id="PF00149">
    <property type="entry name" value="Metallophos"/>
    <property type="match status" value="1"/>
</dbReference>
<reference evidence="2 3" key="1">
    <citation type="journal article" date="2020" name="Microorganisms">
        <title>Reliable Identification of Environmental Pseudomonas Isolates Using the rpoD Gene.</title>
        <authorList>
            <consortium name="The Broad Institute Genome Sequencing Platform"/>
            <person name="Girard L."/>
            <person name="Lood C."/>
            <person name="Rokni-Zadeh H."/>
            <person name="van Noort V."/>
            <person name="Lavigne R."/>
            <person name="De Mot R."/>
        </authorList>
    </citation>
    <scope>NUCLEOTIDE SEQUENCE [LARGE SCALE GENOMIC DNA]</scope>
    <source>
        <strain evidence="2 3">RW8P3</strain>
    </source>
</reference>